<accession>A0A835DRC9</accession>
<keyword evidence="2" id="KW-1185">Reference proteome</keyword>
<dbReference type="Proteomes" id="UP000655225">
    <property type="component" value="Unassembled WGS sequence"/>
</dbReference>
<reference evidence="1 2" key="1">
    <citation type="submission" date="2020-04" db="EMBL/GenBank/DDBJ databases">
        <title>Plant Genome Project.</title>
        <authorList>
            <person name="Zhang R.-G."/>
        </authorList>
    </citation>
    <scope>NUCLEOTIDE SEQUENCE [LARGE SCALE GENOMIC DNA]</scope>
    <source>
        <strain evidence="1">YNK0</strain>
        <tissue evidence="1">Leaf</tissue>
    </source>
</reference>
<name>A0A835DRC9_TETSI</name>
<evidence type="ECO:0000313" key="1">
    <source>
        <dbReference type="EMBL" id="KAF8413683.1"/>
    </source>
</evidence>
<organism evidence="1 2">
    <name type="scientific">Tetracentron sinense</name>
    <name type="common">Spur-leaf</name>
    <dbReference type="NCBI Taxonomy" id="13715"/>
    <lineage>
        <taxon>Eukaryota</taxon>
        <taxon>Viridiplantae</taxon>
        <taxon>Streptophyta</taxon>
        <taxon>Embryophyta</taxon>
        <taxon>Tracheophyta</taxon>
        <taxon>Spermatophyta</taxon>
        <taxon>Magnoliopsida</taxon>
        <taxon>Trochodendrales</taxon>
        <taxon>Trochodendraceae</taxon>
        <taxon>Tetracentron</taxon>
    </lineage>
</organism>
<comment type="caution">
    <text evidence="1">The sequence shown here is derived from an EMBL/GenBank/DDBJ whole genome shotgun (WGS) entry which is preliminary data.</text>
</comment>
<sequence>MKFSDVYRVDDLIVHLKEIHDYQSAFRETEIFKSFRNPPISFFSMSTFVDFKRWVGESEQLQSLAFLLSFHSSLIFGASGPSRIVSQEPGPLENFPIIPFQRFFSVLILSDFDSFAAMSLRPNPRTEVRRNRYKLLLVVSTDLLTCASAYHCLLMHSRAWCEAIPCQCFQEGNWQSAALS</sequence>
<dbReference type="AlphaFoldDB" id="A0A835DRC9"/>
<evidence type="ECO:0000313" key="2">
    <source>
        <dbReference type="Proteomes" id="UP000655225"/>
    </source>
</evidence>
<dbReference type="EMBL" id="JABCRI010000001">
    <property type="protein sequence ID" value="KAF8413683.1"/>
    <property type="molecule type" value="Genomic_DNA"/>
</dbReference>
<gene>
    <name evidence="1" type="ORF">HHK36_001675</name>
</gene>
<proteinExistence type="predicted"/>
<dbReference type="OrthoDB" id="1732493at2759"/>
<protein>
    <submittedName>
        <fullName evidence="1">Uncharacterized protein</fullName>
    </submittedName>
</protein>